<dbReference type="RefSeq" id="WP_047371658.1">
    <property type="nucleotide sequence ID" value="NZ_CABMNU010000005.1"/>
</dbReference>
<dbReference type="InterPro" id="IPR020810">
    <property type="entry name" value="Enolase_C"/>
</dbReference>
<dbReference type="SUPFAM" id="SSF51604">
    <property type="entry name" value="Enolase C-terminal domain-like"/>
    <property type="match status" value="1"/>
</dbReference>
<evidence type="ECO:0000259" key="14">
    <source>
        <dbReference type="SMART" id="SM01193"/>
    </source>
</evidence>
<dbReference type="Gene3D" id="3.20.20.120">
    <property type="entry name" value="Enolase-like C-terminal domain"/>
    <property type="match status" value="1"/>
</dbReference>
<feature type="binding site" evidence="10">
    <location>
        <position position="336"/>
    </location>
    <ligand>
        <name>(2R)-2-phosphoglycerate</name>
        <dbReference type="ChEBI" id="CHEBI:58289"/>
    </ligand>
</feature>
<keyword evidence="10 12" id="KW-0479">Metal-binding</keyword>
<comment type="subcellular location">
    <subcellularLocation>
        <location evidence="10">Cytoplasm</location>
    </subcellularLocation>
    <subcellularLocation>
        <location evidence="10">Secreted</location>
    </subcellularLocation>
    <subcellularLocation>
        <location evidence="10">Cell surface</location>
    </subcellularLocation>
    <text evidence="10">Fractions of enolase are present in both the cytoplasm and on the cell surface.</text>
</comment>
<dbReference type="PANTHER" id="PTHR11902:SF1">
    <property type="entry name" value="ENOLASE"/>
    <property type="match status" value="1"/>
</dbReference>
<dbReference type="InterPro" id="IPR036849">
    <property type="entry name" value="Enolase-like_C_sf"/>
</dbReference>
<keyword evidence="5 10" id="KW-0964">Secreted</keyword>
<feature type="binding site" evidence="10 12">
    <location>
        <position position="311"/>
    </location>
    <ligand>
        <name>Mg(2+)</name>
        <dbReference type="ChEBI" id="CHEBI:18420"/>
    </ligand>
</feature>
<dbReference type="HAMAP" id="MF_00318">
    <property type="entry name" value="Enolase"/>
    <property type="match status" value="1"/>
</dbReference>
<dbReference type="InterPro" id="IPR029017">
    <property type="entry name" value="Enolase-like_N"/>
</dbReference>
<evidence type="ECO:0000256" key="2">
    <source>
        <dbReference type="ARBA" id="ARBA00009604"/>
    </source>
</evidence>
<feature type="binding site" evidence="10 12">
    <location>
        <position position="284"/>
    </location>
    <ligand>
        <name>Mg(2+)</name>
        <dbReference type="ChEBI" id="CHEBI:18420"/>
    </ligand>
</feature>
<comment type="cofactor">
    <cofactor evidence="10">
        <name>Mg(2+)</name>
        <dbReference type="ChEBI" id="CHEBI:18420"/>
    </cofactor>
    <text evidence="10">Binds a second Mg(2+) ion via substrate during catalysis.</text>
</comment>
<dbReference type="InterPro" id="IPR000941">
    <property type="entry name" value="Enolase"/>
</dbReference>
<evidence type="ECO:0000256" key="5">
    <source>
        <dbReference type="ARBA" id="ARBA00022525"/>
    </source>
</evidence>
<comment type="pathway">
    <text evidence="1 10">Carbohydrate degradation; glycolysis; pyruvate from D-glyceraldehyde 3-phosphate: step 4/5.</text>
</comment>
<gene>
    <name evidence="10 15" type="primary">eno</name>
    <name evidence="15" type="ORF">I8531_005002</name>
</gene>
<comment type="subunit">
    <text evidence="10">Component of the RNA degradosome, a multiprotein complex involved in RNA processing and mRNA degradation.</text>
</comment>
<dbReference type="GO" id="GO:0000015">
    <property type="term" value="C:phosphopyruvate hydratase complex"/>
    <property type="evidence" value="ECO:0007669"/>
    <property type="project" value="InterPro"/>
</dbReference>
<evidence type="ECO:0000256" key="8">
    <source>
        <dbReference type="ARBA" id="ARBA00023239"/>
    </source>
</evidence>
<dbReference type="CDD" id="cd03313">
    <property type="entry name" value="enolase"/>
    <property type="match status" value="1"/>
</dbReference>
<dbReference type="SMART" id="SM01192">
    <property type="entry name" value="Enolase_C"/>
    <property type="match status" value="1"/>
</dbReference>
<dbReference type="InterPro" id="IPR020811">
    <property type="entry name" value="Enolase_N"/>
</dbReference>
<evidence type="ECO:0000256" key="12">
    <source>
        <dbReference type="PIRSR" id="PIRSR001400-3"/>
    </source>
</evidence>
<keyword evidence="6 10" id="KW-0460">Magnesium</keyword>
<dbReference type="GO" id="GO:0000287">
    <property type="term" value="F:magnesium ion binding"/>
    <property type="evidence" value="ECO:0007669"/>
    <property type="project" value="UniProtKB-UniRule"/>
</dbReference>
<evidence type="ECO:0000256" key="1">
    <source>
        <dbReference type="ARBA" id="ARBA00005031"/>
    </source>
</evidence>
<feature type="active site" description="Proton donor" evidence="10 11">
    <location>
        <position position="204"/>
    </location>
</feature>
<name>A0A9P3TD96_KLUIN</name>
<dbReference type="Proteomes" id="UP000867740">
    <property type="component" value="Unassembled WGS sequence"/>
</dbReference>
<dbReference type="GO" id="GO:0009986">
    <property type="term" value="C:cell surface"/>
    <property type="evidence" value="ECO:0007669"/>
    <property type="project" value="UniProtKB-SubCell"/>
</dbReference>
<dbReference type="SFLD" id="SFLDF00002">
    <property type="entry name" value="enolase"/>
    <property type="match status" value="1"/>
</dbReference>
<protein>
    <recommendedName>
        <fullName evidence="4 10">Enolase</fullName>
        <ecNumber evidence="3 10">4.2.1.11</ecNumber>
    </recommendedName>
    <alternativeName>
        <fullName evidence="10">2-phospho-D-glycerate hydro-lyase</fullName>
    </alternativeName>
    <alternativeName>
        <fullName evidence="10">2-phosphoglycerate dehydratase</fullName>
    </alternativeName>
</protein>
<feature type="active site" description="Proton acceptor" evidence="10 11">
    <location>
        <position position="336"/>
    </location>
</feature>
<evidence type="ECO:0000256" key="7">
    <source>
        <dbReference type="ARBA" id="ARBA00023152"/>
    </source>
</evidence>
<feature type="domain" description="Enolase C-terminal TIM barrel" evidence="13">
    <location>
        <begin position="138"/>
        <end position="422"/>
    </location>
</feature>
<dbReference type="PANTHER" id="PTHR11902">
    <property type="entry name" value="ENOLASE"/>
    <property type="match status" value="1"/>
</dbReference>
<dbReference type="GO" id="GO:0004634">
    <property type="term" value="F:phosphopyruvate hydratase activity"/>
    <property type="evidence" value="ECO:0007669"/>
    <property type="project" value="UniProtKB-UniRule"/>
</dbReference>
<dbReference type="SFLD" id="SFLDG00178">
    <property type="entry name" value="enolase"/>
    <property type="match status" value="1"/>
</dbReference>
<evidence type="ECO:0000256" key="4">
    <source>
        <dbReference type="ARBA" id="ARBA00017068"/>
    </source>
</evidence>
<evidence type="ECO:0000256" key="10">
    <source>
        <dbReference type="HAMAP-Rule" id="MF_00318"/>
    </source>
</evidence>
<reference evidence="15" key="1">
    <citation type="journal article" date="2018" name="Genome Biol.">
        <title>SKESA: strategic k-mer extension for scrupulous assemblies.</title>
        <authorList>
            <person name="Souvorov A."/>
            <person name="Agarwala R."/>
            <person name="Lipman D.J."/>
        </authorList>
    </citation>
    <scope>NUCLEOTIDE SEQUENCE</scope>
    <source>
        <strain evidence="15">CAVp300</strain>
    </source>
</reference>
<feature type="binding site" evidence="10">
    <location>
        <position position="162"/>
    </location>
    <ligand>
        <name>(2R)-2-phosphoglycerate</name>
        <dbReference type="ChEBI" id="CHEBI:58289"/>
    </ligand>
</feature>
<keyword evidence="7 10" id="KW-0324">Glycolysis</keyword>
<dbReference type="PRINTS" id="PR00148">
    <property type="entry name" value="ENOLASE"/>
</dbReference>
<dbReference type="Pfam" id="PF03952">
    <property type="entry name" value="Enolase_N"/>
    <property type="match status" value="1"/>
</dbReference>
<accession>A0A9P3TD96</accession>
<dbReference type="AlphaFoldDB" id="A0A9P3TD96"/>
<reference evidence="15" key="2">
    <citation type="submission" date="2020-10" db="EMBL/GenBank/DDBJ databases">
        <authorList>
            <consortium name="NCBI Pathogen Detection Project"/>
        </authorList>
    </citation>
    <scope>NUCLEOTIDE SEQUENCE</scope>
    <source>
        <strain evidence="15">CAVp300</strain>
    </source>
</reference>
<evidence type="ECO:0000256" key="6">
    <source>
        <dbReference type="ARBA" id="ARBA00022842"/>
    </source>
</evidence>
<dbReference type="GO" id="GO:0005576">
    <property type="term" value="C:extracellular region"/>
    <property type="evidence" value="ECO:0007669"/>
    <property type="project" value="UniProtKB-SubCell"/>
</dbReference>
<keyword evidence="10" id="KW-0963">Cytoplasm</keyword>
<dbReference type="GO" id="GO:0006096">
    <property type="term" value="P:glycolytic process"/>
    <property type="evidence" value="ECO:0007669"/>
    <property type="project" value="UniProtKB-UniRule"/>
</dbReference>
<sequence>MSRIKNVIGRRVWDSRGWPTVEVEVHLENGLFGRGMAPAGASCGMHEAVELRDGGSVLSGKDVQKALHNIQHEIAPALIGTDINDQKLIDSILIELDGTGTFSRLGGNASVACSMAAIYAAANNAHLPLWKYLAGEQKVAMPLPQIQIFGGGAHAGRRIDIQDLMVIANGAKSFEEALVMTAEVYHSAGRIMKQRGHLSGVADEGGWWPEFNSNEQALDTLVKAIEGAGYIPGQDVSIALDIASSEFGKQGRYRLALESSEYDSDGMCELLLGWLDRYPIRSIEDPLAEDDEKGLIAFTKAAGSRVQIVGDDYFVTNGERVKAAAEMGACNAVLLKANQAGTITQLRNAFAEAQKAGYGSIVSARSGETEDNIIVHLALGLNAGQLKVGSMTRSERTSKWNEAIRLEDTHALGFFGIAALDHK</sequence>
<evidence type="ECO:0000259" key="13">
    <source>
        <dbReference type="SMART" id="SM01192"/>
    </source>
</evidence>
<dbReference type="Gene3D" id="3.30.390.10">
    <property type="entry name" value="Enolase-like, N-terminal domain"/>
    <property type="match status" value="1"/>
</dbReference>
<dbReference type="Pfam" id="PF00113">
    <property type="entry name" value="Enolase_C"/>
    <property type="match status" value="1"/>
</dbReference>
<dbReference type="SFLD" id="SFLDS00001">
    <property type="entry name" value="Enolase"/>
    <property type="match status" value="1"/>
</dbReference>
<dbReference type="PIRSF" id="PIRSF001400">
    <property type="entry name" value="Enolase"/>
    <property type="match status" value="1"/>
</dbReference>
<dbReference type="SMART" id="SM01193">
    <property type="entry name" value="Enolase_N"/>
    <property type="match status" value="1"/>
</dbReference>
<keyword evidence="8 10" id="KW-0456">Lyase</keyword>
<feature type="binding site" evidence="10 12">
    <location>
        <position position="241"/>
    </location>
    <ligand>
        <name>Mg(2+)</name>
        <dbReference type="ChEBI" id="CHEBI:18420"/>
    </ligand>
</feature>
<evidence type="ECO:0000256" key="9">
    <source>
        <dbReference type="ARBA" id="ARBA00045763"/>
    </source>
</evidence>
<proteinExistence type="inferred from homology"/>
<dbReference type="EMBL" id="DACSUM010000064">
    <property type="protein sequence ID" value="HAT3584614.1"/>
    <property type="molecule type" value="Genomic_DNA"/>
</dbReference>
<evidence type="ECO:0000313" key="15">
    <source>
        <dbReference type="EMBL" id="HAT3584614.1"/>
    </source>
</evidence>
<dbReference type="EC" id="4.2.1.11" evidence="3 10"/>
<comment type="cofactor">
    <cofactor evidence="12">
        <name>Mg(2+)</name>
        <dbReference type="ChEBI" id="CHEBI:18420"/>
    </cofactor>
    <text evidence="12">Mg(2+) is required for catalysis and for stabilizing the dimer.</text>
</comment>
<feature type="binding site" evidence="10">
    <location>
        <position position="366"/>
    </location>
    <ligand>
        <name>(2R)-2-phosphoglycerate</name>
        <dbReference type="ChEBI" id="CHEBI:58289"/>
    </ligand>
</feature>
<dbReference type="SUPFAM" id="SSF54826">
    <property type="entry name" value="Enolase N-terminal domain-like"/>
    <property type="match status" value="1"/>
</dbReference>
<dbReference type="NCBIfam" id="TIGR01060">
    <property type="entry name" value="eno"/>
    <property type="match status" value="1"/>
</dbReference>
<organism evidence="15 16">
    <name type="scientific">Kluyvera intermedia</name>
    <name type="common">Enterobacter intermedius</name>
    <dbReference type="NCBI Taxonomy" id="61648"/>
    <lineage>
        <taxon>Bacteria</taxon>
        <taxon>Pseudomonadati</taxon>
        <taxon>Pseudomonadota</taxon>
        <taxon>Gammaproteobacteria</taxon>
        <taxon>Enterobacterales</taxon>
        <taxon>Enterobacteriaceae</taxon>
        <taxon>Kluyvera</taxon>
    </lineage>
</organism>
<comment type="caution">
    <text evidence="15">The sequence shown here is derived from an EMBL/GenBank/DDBJ whole genome shotgun (WGS) entry which is preliminary data.</text>
</comment>
<feature type="domain" description="Enolase N-terminal" evidence="14">
    <location>
        <begin position="4"/>
        <end position="133"/>
    </location>
</feature>
<comment type="similarity">
    <text evidence="2 10">Belongs to the enolase family.</text>
</comment>
<comment type="function">
    <text evidence="9 10">Catalyzes the reversible conversion of 2-phosphoglycerate (2-PG) into phosphoenolpyruvate (PEP). It is essential for the degradation of carbohydrates via glycolysis.</text>
</comment>
<evidence type="ECO:0000313" key="16">
    <source>
        <dbReference type="Proteomes" id="UP000867740"/>
    </source>
</evidence>
<comment type="catalytic activity">
    <reaction evidence="10">
        <text>(2R)-2-phosphoglycerate = phosphoenolpyruvate + H2O</text>
        <dbReference type="Rhea" id="RHEA:10164"/>
        <dbReference type="ChEBI" id="CHEBI:15377"/>
        <dbReference type="ChEBI" id="CHEBI:58289"/>
        <dbReference type="ChEBI" id="CHEBI:58702"/>
        <dbReference type="EC" id="4.2.1.11"/>
    </reaction>
</comment>
<evidence type="ECO:0000256" key="3">
    <source>
        <dbReference type="ARBA" id="ARBA00012058"/>
    </source>
</evidence>
<feature type="binding site" evidence="10">
    <location>
        <position position="365"/>
    </location>
    <ligand>
        <name>(2R)-2-phosphoglycerate</name>
        <dbReference type="ChEBI" id="CHEBI:58289"/>
    </ligand>
</feature>
<evidence type="ECO:0000256" key="11">
    <source>
        <dbReference type="PIRSR" id="PIRSR001400-1"/>
    </source>
</evidence>
<feature type="binding site" evidence="10">
    <location>
        <position position="387"/>
    </location>
    <ligand>
        <name>(2R)-2-phosphoglycerate</name>
        <dbReference type="ChEBI" id="CHEBI:58289"/>
    </ligand>
</feature>